<organism evidence="1">
    <name type="scientific">Listeria monocytogenes</name>
    <dbReference type="NCBI Taxonomy" id="1639"/>
    <lineage>
        <taxon>Bacteria</taxon>
        <taxon>Bacillati</taxon>
        <taxon>Bacillota</taxon>
        <taxon>Bacilli</taxon>
        <taxon>Bacillales</taxon>
        <taxon>Listeriaceae</taxon>
        <taxon>Listeria</taxon>
    </lineage>
</organism>
<gene>
    <name evidence="1" type="ORF">F9653_13635</name>
</gene>
<protein>
    <submittedName>
        <fullName evidence="1">Uncharacterized protein</fullName>
    </submittedName>
</protein>
<dbReference type="AlphaFoldDB" id="A0A5M2PKS3"/>
<proteinExistence type="predicted"/>
<reference evidence="1" key="1">
    <citation type="submission" date="2019-10" db="EMBL/GenBank/DDBJ databases">
        <authorList>
            <consortium name="GenomeTrakr network: Whole genome sequencing for foodborne pathogen traceback"/>
        </authorList>
    </citation>
    <scope>NUCLEOTIDE SEQUENCE</scope>
    <source>
        <strain evidence="1">CDPHFDLB-FM19-02204-A</strain>
    </source>
</reference>
<dbReference type="EMBL" id="AALOQI010000008">
    <property type="protein sequence ID" value="EDB7791783.1"/>
    <property type="molecule type" value="Genomic_DNA"/>
</dbReference>
<comment type="caution">
    <text evidence="1">The sequence shown here is derived from an EMBL/GenBank/DDBJ whole genome shotgun (WGS) entry which is preliminary data.</text>
</comment>
<evidence type="ECO:0000313" key="1">
    <source>
        <dbReference type="EMBL" id="EDB7791783.1"/>
    </source>
</evidence>
<accession>A0A5M2PKS3</accession>
<name>A0A5M2PKS3_LISMN</name>
<sequence length="191" mass="21563">MDVKQRYTEADCTETGSACSIKGKVVLLNCEALQQNCRNQLFFCLCGNGVDANPKGCAVFLVSLSNGEFSLKRRNEVLGILKPELVPDSAKLQLSQVRPHGAMNLNSHEPKYSGYSFLPDGRYASGVWLCSEKEVMDYVEMQKPYQHRIMICDRNDFCVLEMQDQKLIYPSEKEMKAFQLEQTESGGIQMV</sequence>